<reference evidence="2 3" key="1">
    <citation type="submission" date="2016-08" db="EMBL/GenBank/DDBJ databases">
        <authorList>
            <consortium name="Lentinula edodes genome sequencing consortium"/>
            <person name="Sakamoto Y."/>
            <person name="Nakade K."/>
            <person name="Sato S."/>
            <person name="Yoshida Y."/>
            <person name="Miyazaki K."/>
            <person name="Natsume S."/>
            <person name="Konno N."/>
        </authorList>
    </citation>
    <scope>NUCLEOTIDE SEQUENCE [LARGE SCALE GENOMIC DNA]</scope>
    <source>
        <strain evidence="2 3">NBRC 111202</strain>
    </source>
</reference>
<keyword evidence="1" id="KW-0175">Coiled coil</keyword>
<evidence type="ECO:0000313" key="2">
    <source>
        <dbReference type="EMBL" id="GAW05898.1"/>
    </source>
</evidence>
<accession>A0A1Q3EFC3</accession>
<reference evidence="2 3" key="2">
    <citation type="submission" date="2017-02" db="EMBL/GenBank/DDBJ databases">
        <title>A genome survey and senescence transcriptome analysis in Lentinula edodes.</title>
        <authorList>
            <person name="Sakamoto Y."/>
            <person name="Nakade K."/>
            <person name="Sato S."/>
            <person name="Yoshida Y."/>
            <person name="Miyazaki K."/>
            <person name="Natsume S."/>
            <person name="Konno N."/>
        </authorList>
    </citation>
    <scope>NUCLEOTIDE SEQUENCE [LARGE SCALE GENOMIC DNA]</scope>
    <source>
        <strain evidence="2 3">NBRC 111202</strain>
    </source>
</reference>
<feature type="coiled-coil region" evidence="1">
    <location>
        <begin position="33"/>
        <end position="63"/>
    </location>
</feature>
<dbReference type="Proteomes" id="UP000188533">
    <property type="component" value="Unassembled WGS sequence"/>
</dbReference>
<comment type="caution">
    <text evidence="2">The sequence shown here is derived from an EMBL/GenBank/DDBJ whole genome shotgun (WGS) entry which is preliminary data.</text>
</comment>
<protein>
    <submittedName>
        <fullName evidence="2">Uncharacterized protein</fullName>
    </submittedName>
</protein>
<evidence type="ECO:0000256" key="1">
    <source>
        <dbReference type="SAM" id="Coils"/>
    </source>
</evidence>
<dbReference type="EMBL" id="BDGU01000282">
    <property type="protein sequence ID" value="GAW05898.1"/>
    <property type="molecule type" value="Genomic_DNA"/>
</dbReference>
<organism evidence="2 3">
    <name type="scientific">Lentinula edodes</name>
    <name type="common">Shiitake mushroom</name>
    <name type="synonym">Lentinus edodes</name>
    <dbReference type="NCBI Taxonomy" id="5353"/>
    <lineage>
        <taxon>Eukaryota</taxon>
        <taxon>Fungi</taxon>
        <taxon>Dikarya</taxon>
        <taxon>Basidiomycota</taxon>
        <taxon>Agaricomycotina</taxon>
        <taxon>Agaricomycetes</taxon>
        <taxon>Agaricomycetidae</taxon>
        <taxon>Agaricales</taxon>
        <taxon>Marasmiineae</taxon>
        <taxon>Omphalotaceae</taxon>
        <taxon>Lentinula</taxon>
    </lineage>
</organism>
<evidence type="ECO:0000313" key="3">
    <source>
        <dbReference type="Proteomes" id="UP000188533"/>
    </source>
</evidence>
<dbReference type="AlphaFoldDB" id="A0A1Q3EFC3"/>
<proteinExistence type="predicted"/>
<name>A0A1Q3EFC3_LENED</name>
<keyword evidence="3" id="KW-1185">Reference proteome</keyword>
<sequence>MFTPICIISPPFPTYLMNICLIGDFSAIRRVEMASSTADNTVLQKRLDEAERLEVELKRAYDAQHDLVVNLRNSLTAVHQFPPEILSEIFCAYMEANRDTPLAQLLLMHVCRIWRQTALENTPRIWAYLYLTIRANTTIEYGSIITECLSRSSLPADIHIDTRTSPLKKYVRSLKLIPSGIIDALVPICSRIRTLTLQGPLKNFLPLINLPRNSFPVLTELDCNILVDSNGERISAFEGSALQELRWRCGGVDAGLGPSIFSSNGSIFWGTLASLAFDATQVTTLYLTDNLSYHGNDTWNILARFTNLVSCTLYTPFFETDLVNGITFAKLTTLIMFCDYEEILVRSKMLSLLTLPSLTKLCIKFAGANNPTRATIAPTLIDLLQRSQCPLAHLSIIRAESLTNKDLSSIIDSFSSILHSFTIVGRKIIPKNFLQKLVCKKNKDPPLPNLECLRFGIYTKADPVNLAPKLFLDIVESRLLEREMSRFHVLSPLKKVQIVLIDSKNPLEEFLSLDSEDDSDPGSGLLSFLPQMPQNSGPPYSWLGTFNTTEVTRLQRLQSEGLEIEESHDINSLPLLS</sequence>
<gene>
    <name evidence="2" type="ORF">LENED_007785</name>
</gene>